<feature type="transmembrane region" description="Helical" evidence="10">
    <location>
        <begin position="104"/>
        <end position="126"/>
    </location>
</feature>
<feature type="region of interest" description="Disordered" evidence="9">
    <location>
        <begin position="377"/>
        <end position="396"/>
    </location>
</feature>
<evidence type="ECO:0000256" key="6">
    <source>
        <dbReference type="ARBA" id="ARBA00023136"/>
    </source>
</evidence>
<evidence type="ECO:0000256" key="9">
    <source>
        <dbReference type="SAM" id="MobiDB-lite"/>
    </source>
</evidence>
<dbReference type="AlphaFoldDB" id="A0A1V2L4W7"/>
<evidence type="ECO:0000256" key="4">
    <source>
        <dbReference type="ARBA" id="ARBA00022989"/>
    </source>
</evidence>
<comment type="subcellular location">
    <subcellularLocation>
        <location evidence="1">Cell membrane</location>
        <topology evidence="1">Multi-pass membrane protein</topology>
    </subcellularLocation>
</comment>
<feature type="transmembrane region" description="Helical" evidence="10">
    <location>
        <begin position="157"/>
        <end position="179"/>
    </location>
</feature>
<name>A0A1V2L4W7_CYBFA</name>
<evidence type="ECO:0000256" key="10">
    <source>
        <dbReference type="SAM" id="Phobius"/>
    </source>
</evidence>
<evidence type="ECO:0000256" key="8">
    <source>
        <dbReference type="ARBA" id="ARBA00041117"/>
    </source>
</evidence>
<feature type="transmembrane region" description="Helical" evidence="10">
    <location>
        <begin position="200"/>
        <end position="224"/>
    </location>
</feature>
<keyword evidence="4 10" id="KW-1133">Transmembrane helix</keyword>
<dbReference type="GO" id="GO:0006869">
    <property type="term" value="P:lipid transport"/>
    <property type="evidence" value="ECO:0007669"/>
    <property type="project" value="UniProtKB-KW"/>
</dbReference>
<dbReference type="VEuPathDB" id="FungiDB:BON22_4114"/>
<evidence type="ECO:0000256" key="5">
    <source>
        <dbReference type="ARBA" id="ARBA00023055"/>
    </source>
</evidence>
<dbReference type="PANTHER" id="PTHR31465:SF9">
    <property type="entry name" value="SPHINGOID LONG-CHAIN BASE TRANSPORTER RSB1"/>
    <property type="match status" value="1"/>
</dbReference>
<organism evidence="11 12">
    <name type="scientific">Cyberlindnera fabianii</name>
    <name type="common">Yeast</name>
    <name type="synonym">Hansenula fabianii</name>
    <dbReference type="NCBI Taxonomy" id="36022"/>
    <lineage>
        <taxon>Eukaryota</taxon>
        <taxon>Fungi</taxon>
        <taxon>Dikarya</taxon>
        <taxon>Ascomycota</taxon>
        <taxon>Saccharomycotina</taxon>
        <taxon>Saccharomycetes</taxon>
        <taxon>Phaffomycetales</taxon>
        <taxon>Phaffomycetaceae</taxon>
        <taxon>Cyberlindnera</taxon>
    </lineage>
</organism>
<keyword evidence="5" id="KW-0813">Transport</keyword>
<dbReference type="OMA" id="IMGGIYY"/>
<keyword evidence="12" id="KW-1185">Reference proteome</keyword>
<evidence type="ECO:0000256" key="1">
    <source>
        <dbReference type="ARBA" id="ARBA00004651"/>
    </source>
</evidence>
<dbReference type="EMBL" id="MPUK01000008">
    <property type="protein sequence ID" value="ONH66081.1"/>
    <property type="molecule type" value="Genomic_DNA"/>
</dbReference>
<feature type="transmembrane region" description="Helical" evidence="10">
    <location>
        <begin position="327"/>
        <end position="347"/>
    </location>
</feature>
<dbReference type="GO" id="GO:0005886">
    <property type="term" value="C:plasma membrane"/>
    <property type="evidence" value="ECO:0007669"/>
    <property type="project" value="UniProtKB-SubCell"/>
</dbReference>
<comment type="caution">
    <text evidence="11">The sequence shown here is derived from an EMBL/GenBank/DDBJ whole genome shotgun (WGS) entry which is preliminary data.</text>
</comment>
<accession>A0A1V2L4W7</accession>
<comment type="similarity">
    <text evidence="2">Belongs to the lipid-translocating exporter (LTE) (TC 9.A.26.1) family.</text>
</comment>
<keyword evidence="5" id="KW-0445">Lipid transport</keyword>
<reference evidence="12" key="1">
    <citation type="journal article" date="2017" name="Genome Announc.">
        <title>Genome sequences of Cyberlindnera fabianii 65, Pichia kudriavzevii 129, and Saccharomyces cerevisiae 131 isolated from fermented masau fruits in Zimbabwe.</title>
        <authorList>
            <person name="van Rijswijck I.M.H."/>
            <person name="Derks M.F.L."/>
            <person name="Abee T."/>
            <person name="de Ridder D."/>
            <person name="Smid E.J."/>
        </authorList>
    </citation>
    <scope>NUCLEOTIDE SEQUENCE [LARGE SCALE GENOMIC DNA]</scope>
    <source>
        <strain evidence="12">65</strain>
    </source>
</reference>
<evidence type="ECO:0000256" key="2">
    <source>
        <dbReference type="ARBA" id="ARBA00009969"/>
    </source>
</evidence>
<protein>
    <recommendedName>
        <fullName evidence="8">Sphingoid long-chain base transporter RSB1</fullName>
    </recommendedName>
</protein>
<proteinExistence type="inferred from homology"/>
<dbReference type="InterPro" id="IPR007568">
    <property type="entry name" value="RTA1"/>
</dbReference>
<dbReference type="STRING" id="36022.A0A1V2L4W7"/>
<dbReference type="PANTHER" id="PTHR31465">
    <property type="entry name" value="PROTEIN RTA1-RELATED"/>
    <property type="match status" value="1"/>
</dbReference>
<dbReference type="Pfam" id="PF04479">
    <property type="entry name" value="RTA1"/>
    <property type="match status" value="1"/>
</dbReference>
<sequence>MTSTITDFLPQITSLQSEYVSLTSVLATETERAGFIQASRSLDYVVASLALYSAEQAEFTATATQAIESASVAVSEVSAVLSSLSKADNIYGTTPSYGGNMAMAIVMGIFFAAHTVLGVFFSTWWFGVSYFCGAGLEMAGYIGRTLSADDTSALDPFLLQIITLTIAPCFIMAGIYYLLAQLIMIYGTQFALLKPMWYSYIFITCDVISLVIQAAGGGLAATALTEYKSSDGGTHVMVAGLAFQVFSMSVFLFLFGHFFWKIHYLRKGHEELERMFNPNYQHLRKNKLFNYFPIVILIGVLFVYTRSIYRVVELAEGWRGFLITHEVYFMILDALMMALTCLLFIPFHPGFMLGRGSIPVQGTLSYKKMIKAREAKEFSENDGKEDGTGEPERYHV</sequence>
<keyword evidence="6 10" id="KW-0472">Membrane</keyword>
<dbReference type="GO" id="GO:0000324">
    <property type="term" value="C:fungal-type vacuole"/>
    <property type="evidence" value="ECO:0007669"/>
    <property type="project" value="TreeGrafter"/>
</dbReference>
<evidence type="ECO:0000256" key="3">
    <source>
        <dbReference type="ARBA" id="ARBA00022692"/>
    </source>
</evidence>
<gene>
    <name evidence="11" type="ORF">BON22_4114</name>
</gene>
<keyword evidence="3 10" id="KW-0812">Transmembrane</keyword>
<evidence type="ECO:0000313" key="12">
    <source>
        <dbReference type="Proteomes" id="UP000189513"/>
    </source>
</evidence>
<dbReference type="Proteomes" id="UP000189513">
    <property type="component" value="Unassembled WGS sequence"/>
</dbReference>
<evidence type="ECO:0000256" key="7">
    <source>
        <dbReference type="ARBA" id="ARBA00037472"/>
    </source>
</evidence>
<comment type="function">
    <text evidence="7">Catalyzes the ATP-dependent translocation of sphingoid long-chain bases (LCBs) from the cytoplasmic site toward the extracytoplasmic side of the membrane (flip-flop). Involved in the establishment of the functional lipid asymmetry of the plasma membrane. Regulates intracellular levels of LCBs, sphingolipid precursors that are growth inhibitory at increased levels.</text>
</comment>
<feature type="transmembrane region" description="Helical" evidence="10">
    <location>
        <begin position="236"/>
        <end position="260"/>
    </location>
</feature>
<evidence type="ECO:0000313" key="11">
    <source>
        <dbReference type="EMBL" id="ONH66081.1"/>
    </source>
</evidence>
<feature type="transmembrane region" description="Helical" evidence="10">
    <location>
        <begin position="288"/>
        <end position="307"/>
    </location>
</feature>